<dbReference type="Proteomes" id="UP001324595">
    <property type="component" value="Unassembled WGS sequence"/>
</dbReference>
<feature type="transmembrane region" description="Helical" evidence="8">
    <location>
        <begin position="20"/>
        <end position="46"/>
    </location>
</feature>
<feature type="transmembrane region" description="Helical" evidence="8">
    <location>
        <begin position="52"/>
        <end position="70"/>
    </location>
</feature>
<feature type="transmembrane region" description="Helical" evidence="8">
    <location>
        <begin position="116"/>
        <end position="140"/>
    </location>
</feature>
<feature type="transmembrane region" description="Helical" evidence="8">
    <location>
        <begin position="152"/>
        <end position="173"/>
    </location>
</feature>
<dbReference type="InterPro" id="IPR004695">
    <property type="entry name" value="SLAC1/Mae1/Ssu1/TehA"/>
</dbReference>
<feature type="transmembrane region" description="Helical" evidence="8">
    <location>
        <begin position="185"/>
        <end position="212"/>
    </location>
</feature>
<keyword evidence="3" id="KW-0813">Transport</keyword>
<keyword evidence="4" id="KW-1003">Cell membrane</keyword>
<keyword evidence="5 8" id="KW-0812">Transmembrane</keyword>
<dbReference type="InterPro" id="IPR038665">
    <property type="entry name" value="Voltage-dep_anion_channel_sf"/>
</dbReference>
<dbReference type="PANTHER" id="PTHR31686">
    <property type="match status" value="1"/>
</dbReference>
<sequence>MSPRGPELAPSSAPANPGLLAGLSPASFGIVMATGIVSLACASLGLPSVGRWLFALSVLLYAVVWGLNLARLLRHPRRMRNDACDHGRAPGFFTAVAASGVLGGQCLLLADARGAAMWLEAVAVVLWVVLSYGIFAAVMVKRDKPRLEQGMSGGWLLAVVATQALVGLGTLLAPGLDEAWQGRLALALLGLWLWGGVLYALLMSLIFYRILFLPLSPTDLSPPYWINMGAMAISTLAGTLLLQQSHAWPLLQTVQPFVQGVTLLFWAGGSWWIPLLLVLGVWRHGLQRHPLRYEGLYWAMVFPLGMYAMATHHLALALEQAWLEPLARAFMWVALGAWTLAALGLVGALGQMLRRQLNFPARH</sequence>
<keyword evidence="10" id="KW-1185">Reference proteome</keyword>
<feature type="transmembrane region" description="Helical" evidence="8">
    <location>
        <begin position="224"/>
        <end position="243"/>
    </location>
</feature>
<dbReference type="InterPro" id="IPR051629">
    <property type="entry name" value="Sulfite_efflux_TDT"/>
</dbReference>
<dbReference type="CDD" id="cd09319">
    <property type="entry name" value="TDT_like_1"/>
    <property type="match status" value="1"/>
</dbReference>
<evidence type="ECO:0000313" key="9">
    <source>
        <dbReference type="EMBL" id="MEB2662970.1"/>
    </source>
</evidence>
<dbReference type="PANTHER" id="PTHR31686:SF1">
    <property type="entry name" value="SULFITE EFFLUX PUMP SSU1"/>
    <property type="match status" value="1"/>
</dbReference>
<protein>
    <submittedName>
        <fullName evidence="9">Tellurite resistance/C4-dicarboxylate transporter family protein</fullName>
    </submittedName>
</protein>
<reference evidence="9 10" key="1">
    <citation type="submission" date="2023-12" db="EMBL/GenBank/DDBJ databases">
        <title>Draft Genome Sequences of Bordetella parapertussis clinical Isolates from Colombia, 2023.</title>
        <authorList>
            <person name="Montilla E.A."/>
            <person name="Rojas F."/>
            <person name="Vargas M.N."/>
            <person name="Bonilla V."/>
            <person name="Duarte C."/>
        </authorList>
    </citation>
    <scope>NUCLEOTIDE SEQUENCE [LARGE SCALE GENOMIC DNA]</scope>
    <source>
        <strain evidence="9 10">320001806</strain>
    </source>
</reference>
<dbReference type="Gene3D" id="1.50.10.150">
    <property type="entry name" value="Voltage-dependent anion channel"/>
    <property type="match status" value="1"/>
</dbReference>
<keyword evidence="6 8" id="KW-1133">Transmembrane helix</keyword>
<comment type="similarity">
    <text evidence="2">Belongs to the tellurite-resistance/dicarboxylate transporter (TDT) family.</text>
</comment>
<evidence type="ECO:0000256" key="3">
    <source>
        <dbReference type="ARBA" id="ARBA00022448"/>
    </source>
</evidence>
<evidence type="ECO:0000256" key="1">
    <source>
        <dbReference type="ARBA" id="ARBA00004651"/>
    </source>
</evidence>
<comment type="subcellular location">
    <subcellularLocation>
        <location evidence="1">Cell membrane</location>
        <topology evidence="1">Multi-pass membrane protein</topology>
    </subcellularLocation>
</comment>
<gene>
    <name evidence="9" type="ORF">U5T69_07075</name>
</gene>
<feature type="transmembrane region" description="Helical" evidence="8">
    <location>
        <begin position="330"/>
        <end position="353"/>
    </location>
</feature>
<organism evidence="9 10">
    <name type="scientific">Bordetella parapertussis</name>
    <dbReference type="NCBI Taxonomy" id="519"/>
    <lineage>
        <taxon>Bacteria</taxon>
        <taxon>Pseudomonadati</taxon>
        <taxon>Pseudomonadota</taxon>
        <taxon>Betaproteobacteria</taxon>
        <taxon>Burkholderiales</taxon>
        <taxon>Alcaligenaceae</taxon>
        <taxon>Bordetella</taxon>
    </lineage>
</organism>
<feature type="transmembrane region" description="Helical" evidence="8">
    <location>
        <begin position="295"/>
        <end position="318"/>
    </location>
</feature>
<evidence type="ECO:0000256" key="5">
    <source>
        <dbReference type="ARBA" id="ARBA00022692"/>
    </source>
</evidence>
<keyword evidence="7 8" id="KW-0472">Membrane</keyword>
<dbReference type="GeneID" id="93203029"/>
<evidence type="ECO:0000256" key="8">
    <source>
        <dbReference type="SAM" id="Phobius"/>
    </source>
</evidence>
<evidence type="ECO:0000256" key="4">
    <source>
        <dbReference type="ARBA" id="ARBA00022475"/>
    </source>
</evidence>
<comment type="caution">
    <text evidence="9">The sequence shown here is derived from an EMBL/GenBank/DDBJ whole genome shotgun (WGS) entry which is preliminary data.</text>
</comment>
<dbReference type="RefSeq" id="WP_010927943.1">
    <property type="nucleotide sequence ID" value="NZ_AP019378.2"/>
</dbReference>
<evidence type="ECO:0000256" key="7">
    <source>
        <dbReference type="ARBA" id="ARBA00023136"/>
    </source>
</evidence>
<dbReference type="Pfam" id="PF03595">
    <property type="entry name" value="SLAC1"/>
    <property type="match status" value="1"/>
</dbReference>
<evidence type="ECO:0000256" key="2">
    <source>
        <dbReference type="ARBA" id="ARBA00008566"/>
    </source>
</evidence>
<accession>A0ABU5X3M5</accession>
<feature type="transmembrane region" description="Helical" evidence="8">
    <location>
        <begin position="91"/>
        <end position="110"/>
    </location>
</feature>
<proteinExistence type="inferred from homology"/>
<evidence type="ECO:0000256" key="6">
    <source>
        <dbReference type="ARBA" id="ARBA00022989"/>
    </source>
</evidence>
<feature type="transmembrane region" description="Helical" evidence="8">
    <location>
        <begin position="263"/>
        <end position="283"/>
    </location>
</feature>
<name>A0ABU5X3M5_BORPP</name>
<dbReference type="EMBL" id="JAXUBE010000015">
    <property type="protein sequence ID" value="MEB2662970.1"/>
    <property type="molecule type" value="Genomic_DNA"/>
</dbReference>
<evidence type="ECO:0000313" key="10">
    <source>
        <dbReference type="Proteomes" id="UP001324595"/>
    </source>
</evidence>